<name>A0A226CU69_FOLCA</name>
<dbReference type="AlphaFoldDB" id="A0A226CU69"/>
<organism evidence="1 2">
    <name type="scientific">Folsomia candida</name>
    <name type="common">Springtail</name>
    <dbReference type="NCBI Taxonomy" id="158441"/>
    <lineage>
        <taxon>Eukaryota</taxon>
        <taxon>Metazoa</taxon>
        <taxon>Ecdysozoa</taxon>
        <taxon>Arthropoda</taxon>
        <taxon>Hexapoda</taxon>
        <taxon>Collembola</taxon>
        <taxon>Entomobryomorpha</taxon>
        <taxon>Isotomoidea</taxon>
        <taxon>Isotomidae</taxon>
        <taxon>Proisotominae</taxon>
        <taxon>Folsomia</taxon>
    </lineage>
</organism>
<comment type="caution">
    <text evidence="1">The sequence shown here is derived from an EMBL/GenBank/DDBJ whole genome shotgun (WGS) entry which is preliminary data.</text>
</comment>
<gene>
    <name evidence="1" type="ORF">Fcan01_28235</name>
</gene>
<sequence length="200" mass="22315">MSGKIIAFAHPKANVNIMYGGSSDNGMVRVTRHNPFLRHRCSKWCDCCACTPVSHPCCCDPNWNSGGMGRFLDPTGPIPSSNCVDLSPPDNTKFDPWLLTISSLTSSNFHLELPLPYPGKSRGMAEAVEKYEKRDAAVDHGNHQDEIPVLVYGYFVKVYLWRNSPVGENISPEVGQMCKNECKQVTHPCVILYQTIKIDR</sequence>
<protein>
    <submittedName>
        <fullName evidence="1">Uncharacterized protein</fullName>
    </submittedName>
</protein>
<evidence type="ECO:0000313" key="1">
    <source>
        <dbReference type="EMBL" id="OXA36985.1"/>
    </source>
</evidence>
<keyword evidence="2" id="KW-1185">Reference proteome</keyword>
<reference evidence="1 2" key="1">
    <citation type="submission" date="2015-12" db="EMBL/GenBank/DDBJ databases">
        <title>The genome of Folsomia candida.</title>
        <authorList>
            <person name="Faddeeva A."/>
            <person name="Derks M.F."/>
            <person name="Anvar Y."/>
            <person name="Smit S."/>
            <person name="Van Straalen N."/>
            <person name="Roelofs D."/>
        </authorList>
    </citation>
    <scope>NUCLEOTIDE SEQUENCE [LARGE SCALE GENOMIC DNA]</scope>
    <source>
        <strain evidence="1 2">VU population</strain>
        <tissue evidence="1">Whole body</tissue>
    </source>
</reference>
<dbReference type="Proteomes" id="UP000198287">
    <property type="component" value="Unassembled WGS sequence"/>
</dbReference>
<evidence type="ECO:0000313" key="2">
    <source>
        <dbReference type="Proteomes" id="UP000198287"/>
    </source>
</evidence>
<dbReference type="EMBL" id="LNIX01000067">
    <property type="protein sequence ID" value="OXA36985.1"/>
    <property type="molecule type" value="Genomic_DNA"/>
</dbReference>
<proteinExistence type="predicted"/>
<accession>A0A226CU69</accession>